<evidence type="ECO:0000313" key="2">
    <source>
        <dbReference type="Proteomes" id="UP001321760"/>
    </source>
</evidence>
<dbReference type="GO" id="GO:0016301">
    <property type="term" value="F:kinase activity"/>
    <property type="evidence" value="ECO:0007669"/>
    <property type="project" value="UniProtKB-KW"/>
</dbReference>
<dbReference type="SUPFAM" id="SSF56112">
    <property type="entry name" value="Protein kinase-like (PK-like)"/>
    <property type="match status" value="1"/>
</dbReference>
<reference evidence="1" key="1">
    <citation type="journal article" date="2023" name="Mol. Phylogenet. Evol.">
        <title>Genome-scale phylogeny and comparative genomics of the fungal order Sordariales.</title>
        <authorList>
            <person name="Hensen N."/>
            <person name="Bonometti L."/>
            <person name="Westerberg I."/>
            <person name="Brannstrom I.O."/>
            <person name="Guillou S."/>
            <person name="Cros-Aarteil S."/>
            <person name="Calhoun S."/>
            <person name="Haridas S."/>
            <person name="Kuo A."/>
            <person name="Mondo S."/>
            <person name="Pangilinan J."/>
            <person name="Riley R."/>
            <person name="LaButti K."/>
            <person name="Andreopoulos B."/>
            <person name="Lipzen A."/>
            <person name="Chen C."/>
            <person name="Yan M."/>
            <person name="Daum C."/>
            <person name="Ng V."/>
            <person name="Clum A."/>
            <person name="Steindorff A."/>
            <person name="Ohm R.A."/>
            <person name="Martin F."/>
            <person name="Silar P."/>
            <person name="Natvig D.O."/>
            <person name="Lalanne C."/>
            <person name="Gautier V."/>
            <person name="Ament-Velasquez S.L."/>
            <person name="Kruys A."/>
            <person name="Hutchinson M.I."/>
            <person name="Powell A.J."/>
            <person name="Barry K."/>
            <person name="Miller A.N."/>
            <person name="Grigoriev I.V."/>
            <person name="Debuchy R."/>
            <person name="Gladieux P."/>
            <person name="Hiltunen Thoren M."/>
            <person name="Johannesson H."/>
        </authorList>
    </citation>
    <scope>NUCLEOTIDE SEQUENCE</scope>
    <source>
        <strain evidence="1">PSN243</strain>
    </source>
</reference>
<gene>
    <name evidence="1" type="ORF">QBC34DRAFT_468260</name>
</gene>
<dbReference type="EMBL" id="MU865952">
    <property type="protein sequence ID" value="KAK4447022.1"/>
    <property type="molecule type" value="Genomic_DNA"/>
</dbReference>
<evidence type="ECO:0000313" key="1">
    <source>
        <dbReference type="EMBL" id="KAK4447022.1"/>
    </source>
</evidence>
<dbReference type="Proteomes" id="UP001321760">
    <property type="component" value="Unassembled WGS sequence"/>
</dbReference>
<organism evidence="1 2">
    <name type="scientific">Podospora aff. communis PSN243</name>
    <dbReference type="NCBI Taxonomy" id="3040156"/>
    <lineage>
        <taxon>Eukaryota</taxon>
        <taxon>Fungi</taxon>
        <taxon>Dikarya</taxon>
        <taxon>Ascomycota</taxon>
        <taxon>Pezizomycotina</taxon>
        <taxon>Sordariomycetes</taxon>
        <taxon>Sordariomycetidae</taxon>
        <taxon>Sordariales</taxon>
        <taxon>Podosporaceae</taxon>
        <taxon>Podospora</taxon>
    </lineage>
</organism>
<keyword evidence="2" id="KW-1185">Reference proteome</keyword>
<dbReference type="Gene3D" id="3.90.1200.10">
    <property type="match status" value="1"/>
</dbReference>
<sequence>MASEQSINHSRAIQKELGNTVYGCSSLKPLSGGTANFIFKGLLTRPLDDGKQEVVIKHGKGYVASMPDFKISTSRCLIEVECLKVMIDMPVLPGLYAVRAPKLYYFSSDTNTQVQEYLPDATDLKSYALQHFTAQDPSRKPLGHDLGSSLGAWLRQFHGWVSLPEQQAKLYDIAKSNKPMQSIKHMVNYSTLVATDVFEQVKKMAAAELERDNLETIHGDFWAGNALLPNRPLEQGTSIKIFIIDWEMCELGVRALDLGQMIAEMYELTLFKDMEEGKWLIDGFTTGYGKIDDVLAFRTAIHIGTHLICWGSRVPNWGTEEQVREVVKKGKDVILRAGHKDRGFFEASDLSSLFHRP</sequence>
<keyword evidence="1" id="KW-0418">Kinase</keyword>
<reference evidence="1" key="2">
    <citation type="submission" date="2023-05" db="EMBL/GenBank/DDBJ databases">
        <authorList>
            <consortium name="Lawrence Berkeley National Laboratory"/>
            <person name="Steindorff A."/>
            <person name="Hensen N."/>
            <person name="Bonometti L."/>
            <person name="Westerberg I."/>
            <person name="Brannstrom I.O."/>
            <person name="Guillou S."/>
            <person name="Cros-Aarteil S."/>
            <person name="Calhoun S."/>
            <person name="Haridas S."/>
            <person name="Kuo A."/>
            <person name="Mondo S."/>
            <person name="Pangilinan J."/>
            <person name="Riley R."/>
            <person name="Labutti K."/>
            <person name="Andreopoulos B."/>
            <person name="Lipzen A."/>
            <person name="Chen C."/>
            <person name="Yanf M."/>
            <person name="Daum C."/>
            <person name="Ng V."/>
            <person name="Clum A."/>
            <person name="Ohm R."/>
            <person name="Martin F."/>
            <person name="Silar P."/>
            <person name="Natvig D."/>
            <person name="Lalanne C."/>
            <person name="Gautier V."/>
            <person name="Ament-Velasquez S.L."/>
            <person name="Kruys A."/>
            <person name="Hutchinson M.I."/>
            <person name="Powell A.J."/>
            <person name="Barry K."/>
            <person name="Miller A.N."/>
            <person name="Grigoriev I.V."/>
            <person name="Debuchy R."/>
            <person name="Gladieux P."/>
            <person name="Thoren M.H."/>
            <person name="Johannesson H."/>
        </authorList>
    </citation>
    <scope>NUCLEOTIDE SEQUENCE</scope>
    <source>
        <strain evidence="1">PSN243</strain>
    </source>
</reference>
<accession>A0AAV9GI75</accession>
<dbReference type="AlphaFoldDB" id="A0AAV9GI75"/>
<dbReference type="Gene3D" id="3.30.200.20">
    <property type="entry name" value="Phosphorylase Kinase, domain 1"/>
    <property type="match status" value="1"/>
</dbReference>
<comment type="caution">
    <text evidence="1">The sequence shown here is derived from an EMBL/GenBank/DDBJ whole genome shotgun (WGS) entry which is preliminary data.</text>
</comment>
<dbReference type="InterPro" id="IPR011009">
    <property type="entry name" value="Kinase-like_dom_sf"/>
</dbReference>
<keyword evidence="1" id="KW-0808">Transferase</keyword>
<name>A0AAV9GI75_9PEZI</name>
<protein>
    <submittedName>
        <fullName evidence="1">Kinase-like domain-containing protein</fullName>
    </submittedName>
</protein>
<proteinExistence type="predicted"/>